<dbReference type="InterPro" id="IPR011992">
    <property type="entry name" value="EF-hand-dom_pair"/>
</dbReference>
<evidence type="ECO:0000256" key="1">
    <source>
        <dbReference type="SAM" id="SignalP"/>
    </source>
</evidence>
<organism evidence="3 4">
    <name type="scientific">Methylotenera versatilis (strain 301)</name>
    <dbReference type="NCBI Taxonomy" id="666681"/>
    <lineage>
        <taxon>Bacteria</taxon>
        <taxon>Pseudomonadati</taxon>
        <taxon>Pseudomonadota</taxon>
        <taxon>Betaproteobacteria</taxon>
        <taxon>Nitrosomonadales</taxon>
        <taxon>Methylophilaceae</taxon>
        <taxon>Methylotenera</taxon>
    </lineage>
</organism>
<evidence type="ECO:0000313" key="4">
    <source>
        <dbReference type="Proteomes" id="UP000000383"/>
    </source>
</evidence>
<dbReference type="Proteomes" id="UP000000383">
    <property type="component" value="Chromosome"/>
</dbReference>
<gene>
    <name evidence="3" type="ordered locus">M301_1104</name>
</gene>
<dbReference type="AlphaFoldDB" id="D7DQB7"/>
<accession>D7DQB7</accession>
<protein>
    <recommendedName>
        <fullName evidence="2">EF-hand domain-containing protein</fullName>
    </recommendedName>
</protein>
<evidence type="ECO:0000313" key="3">
    <source>
        <dbReference type="EMBL" id="ADI29488.1"/>
    </source>
</evidence>
<feature type="signal peptide" evidence="1">
    <location>
        <begin position="1"/>
        <end position="31"/>
    </location>
</feature>
<dbReference type="PROSITE" id="PS50222">
    <property type="entry name" value="EF_HAND_2"/>
    <property type="match status" value="1"/>
</dbReference>
<feature type="chain" id="PRO_5003094657" description="EF-hand domain-containing protein" evidence="1">
    <location>
        <begin position="32"/>
        <end position="131"/>
    </location>
</feature>
<dbReference type="HOGENOM" id="CLU_2094029_0_0_4"/>
<feature type="domain" description="EF-hand" evidence="2">
    <location>
        <begin position="61"/>
        <end position="96"/>
    </location>
</feature>
<keyword evidence="1" id="KW-0732">Signal</keyword>
<dbReference type="STRING" id="666681.M301_1104"/>
<dbReference type="Pfam" id="PF13202">
    <property type="entry name" value="EF-hand_5"/>
    <property type="match status" value="2"/>
</dbReference>
<dbReference type="PROSITE" id="PS00018">
    <property type="entry name" value="EF_HAND_1"/>
    <property type="match status" value="1"/>
</dbReference>
<evidence type="ECO:0000259" key="2">
    <source>
        <dbReference type="PROSITE" id="PS50222"/>
    </source>
</evidence>
<dbReference type="Gene3D" id="1.10.238.10">
    <property type="entry name" value="EF-hand"/>
    <property type="match status" value="1"/>
</dbReference>
<dbReference type="SUPFAM" id="SSF47473">
    <property type="entry name" value="EF-hand"/>
    <property type="match status" value="1"/>
</dbReference>
<dbReference type="RefSeq" id="WP_013147804.1">
    <property type="nucleotide sequence ID" value="NC_014207.1"/>
</dbReference>
<reference evidence="3 4" key="2">
    <citation type="journal article" date="2011" name="J. Bacteriol.">
        <title>Genomes of three methylotrophs from a single niche uncover genetic and metabolic divergence of Methylophilaceae.</title>
        <authorList>
            <person name="Lapidus A."/>
            <person name="Clum A."/>
            <person name="Labutti K."/>
            <person name="Kaluzhnaya M.G."/>
            <person name="Lim S."/>
            <person name="Beck D.A."/>
            <person name="Glavina Del Rio T."/>
            <person name="Nolan M."/>
            <person name="Mavromatis K."/>
            <person name="Huntemann M."/>
            <person name="Lucas S."/>
            <person name="Lidstrom M.E."/>
            <person name="Ivanova N."/>
            <person name="Chistoserdova L."/>
        </authorList>
    </citation>
    <scope>NUCLEOTIDE SEQUENCE [LARGE SCALE GENOMIC DNA]</scope>
    <source>
        <strain evidence="3 4">301</strain>
    </source>
</reference>
<proteinExistence type="predicted"/>
<dbReference type="InterPro" id="IPR002048">
    <property type="entry name" value="EF_hand_dom"/>
</dbReference>
<dbReference type="KEGG" id="meh:M301_1104"/>
<name>D7DQB7_METV0</name>
<dbReference type="EMBL" id="CP002056">
    <property type="protein sequence ID" value="ADI29488.1"/>
    <property type="molecule type" value="Genomic_DNA"/>
</dbReference>
<keyword evidence="4" id="KW-1185">Reference proteome</keyword>
<reference evidence="4" key="1">
    <citation type="submission" date="2010-05" db="EMBL/GenBank/DDBJ databases">
        <title>Complete sequence of Methylotenera sp. 301.</title>
        <authorList>
            <person name="Lucas S."/>
            <person name="Copeland A."/>
            <person name="Lapidus A."/>
            <person name="Cheng J.-F."/>
            <person name="Bruce D."/>
            <person name="Goodwin L."/>
            <person name="Pitluck S."/>
            <person name="Clum A."/>
            <person name="Land M."/>
            <person name="Hauser L."/>
            <person name="Kyrpides N."/>
            <person name="Ivanova N."/>
            <person name="Chistoservova L."/>
            <person name="Kalyuzhnaya M."/>
            <person name="Woyke T."/>
        </authorList>
    </citation>
    <scope>NUCLEOTIDE SEQUENCE [LARGE SCALE GENOMIC DNA]</scope>
    <source>
        <strain evidence="4">301</strain>
    </source>
</reference>
<dbReference type="OrthoDB" id="6388006at2"/>
<dbReference type="InterPro" id="IPR018247">
    <property type="entry name" value="EF_Hand_1_Ca_BS"/>
</dbReference>
<dbReference type="GO" id="GO:0005509">
    <property type="term" value="F:calcium ion binding"/>
    <property type="evidence" value="ECO:0007669"/>
    <property type="project" value="InterPro"/>
</dbReference>
<sequence length="131" mass="13494" precursor="true">MKLNSTPVIVKVSTTAIALLLMAGINNVALADNTAALKDAIKTDIKVSEAKSTDTKATDAGAKAQVDESFKVLDANKDGKVSLKEAVKDKALAGQFDAADVNHDGMVSAEEYASYKVALSAPSPAATPTTN</sequence>